<evidence type="ECO:0000313" key="2">
    <source>
        <dbReference type="Proteomes" id="UP000326912"/>
    </source>
</evidence>
<gene>
    <name evidence="1" type="ORF">KDW_03470</name>
</gene>
<proteinExistence type="predicted"/>
<evidence type="ECO:0000313" key="1">
    <source>
        <dbReference type="EMBL" id="GER86185.1"/>
    </source>
</evidence>
<accession>A0A5J4KFP7</accession>
<organism evidence="1 2">
    <name type="scientific">Dictyobacter vulcani</name>
    <dbReference type="NCBI Taxonomy" id="2607529"/>
    <lineage>
        <taxon>Bacteria</taxon>
        <taxon>Bacillati</taxon>
        <taxon>Chloroflexota</taxon>
        <taxon>Ktedonobacteria</taxon>
        <taxon>Ktedonobacterales</taxon>
        <taxon>Dictyobacteraceae</taxon>
        <taxon>Dictyobacter</taxon>
    </lineage>
</organism>
<reference evidence="1 2" key="1">
    <citation type="submission" date="2019-10" db="EMBL/GenBank/DDBJ databases">
        <title>Dictyobacter vulcani sp. nov., within the class Ktedonobacteria, isolated from soil of volcanic Mt. Zao.</title>
        <authorList>
            <person name="Zheng Y."/>
            <person name="Wang C.M."/>
            <person name="Sakai Y."/>
            <person name="Abe K."/>
            <person name="Yokota A."/>
            <person name="Yabe S."/>
        </authorList>
    </citation>
    <scope>NUCLEOTIDE SEQUENCE [LARGE SCALE GENOMIC DNA]</scope>
    <source>
        <strain evidence="1 2">W12</strain>
    </source>
</reference>
<keyword evidence="2" id="KW-1185">Reference proteome</keyword>
<comment type="caution">
    <text evidence="1">The sequence shown here is derived from an EMBL/GenBank/DDBJ whole genome shotgun (WGS) entry which is preliminary data.</text>
</comment>
<dbReference type="EMBL" id="BKZW01000001">
    <property type="protein sequence ID" value="GER86185.1"/>
    <property type="molecule type" value="Genomic_DNA"/>
</dbReference>
<dbReference type="AlphaFoldDB" id="A0A5J4KFP7"/>
<dbReference type="RefSeq" id="WP_151754353.1">
    <property type="nucleotide sequence ID" value="NZ_BKZW01000001.1"/>
</dbReference>
<sequence>MEKTIPAALLTLVQLADGGNVKAKEALENIARELIDQEEQAFYQQCERLIPILLRWMVSDIESSKPCYLSLPWQLAHLEQDALFLAARPVGRFWYRFDMYILGDDGVEVMRAPRRFSRHDIFQYLDSVVRVPDVELHLEVPLSYRVGELVGWLSGLAISQRDDALAGIVMLCALVAPLLVSAPVSSTAPAGRLRAGRK</sequence>
<protein>
    <submittedName>
        <fullName evidence="1">Uncharacterized protein</fullName>
    </submittedName>
</protein>
<dbReference type="Proteomes" id="UP000326912">
    <property type="component" value="Unassembled WGS sequence"/>
</dbReference>
<name>A0A5J4KFP7_9CHLR</name>